<feature type="signal peptide" evidence="1">
    <location>
        <begin position="1"/>
        <end position="24"/>
    </location>
</feature>
<dbReference type="EMBL" id="GGEC01041240">
    <property type="protein sequence ID" value="MBX21724.1"/>
    <property type="molecule type" value="Transcribed_RNA"/>
</dbReference>
<evidence type="ECO:0000313" key="2">
    <source>
        <dbReference type="EMBL" id="MBX21724.1"/>
    </source>
</evidence>
<protein>
    <submittedName>
        <fullName evidence="2">Carboxypeptidase</fullName>
    </submittedName>
</protein>
<organism evidence="2">
    <name type="scientific">Rhizophora mucronata</name>
    <name type="common">Asiatic mangrove</name>
    <dbReference type="NCBI Taxonomy" id="61149"/>
    <lineage>
        <taxon>Eukaryota</taxon>
        <taxon>Viridiplantae</taxon>
        <taxon>Streptophyta</taxon>
        <taxon>Embryophyta</taxon>
        <taxon>Tracheophyta</taxon>
        <taxon>Spermatophyta</taxon>
        <taxon>Magnoliopsida</taxon>
        <taxon>eudicotyledons</taxon>
        <taxon>Gunneridae</taxon>
        <taxon>Pentapetalae</taxon>
        <taxon>rosids</taxon>
        <taxon>fabids</taxon>
        <taxon>Malpighiales</taxon>
        <taxon>Rhizophoraceae</taxon>
        <taxon>Rhizophora</taxon>
    </lineage>
</organism>
<sequence length="51" mass="5300">MAKASPSFYGIGCLLLSLLLLAHSAPESAVVTQIPGFSGTLPSKHYAGYAY</sequence>
<name>A0A2P2LUR6_RHIMU</name>
<proteinExistence type="predicted"/>
<accession>A0A2P2LUR6</accession>
<keyword evidence="2" id="KW-0121">Carboxypeptidase</keyword>
<feature type="chain" id="PRO_5015190126" evidence="1">
    <location>
        <begin position="25"/>
        <end position="51"/>
    </location>
</feature>
<dbReference type="AlphaFoldDB" id="A0A2P2LUR6"/>
<keyword evidence="1" id="KW-0732">Signal</keyword>
<dbReference type="GO" id="GO:0004180">
    <property type="term" value="F:carboxypeptidase activity"/>
    <property type="evidence" value="ECO:0007669"/>
    <property type="project" value="UniProtKB-KW"/>
</dbReference>
<keyword evidence="2" id="KW-0378">Hydrolase</keyword>
<evidence type="ECO:0000256" key="1">
    <source>
        <dbReference type="SAM" id="SignalP"/>
    </source>
</evidence>
<reference evidence="2" key="1">
    <citation type="submission" date="2018-02" db="EMBL/GenBank/DDBJ databases">
        <title>Rhizophora mucronata_Transcriptome.</title>
        <authorList>
            <person name="Meera S.P."/>
            <person name="Sreeshan A."/>
            <person name="Augustine A."/>
        </authorList>
    </citation>
    <scope>NUCLEOTIDE SEQUENCE</scope>
    <source>
        <tissue evidence="2">Leaf</tissue>
    </source>
</reference>
<keyword evidence="2" id="KW-0645">Protease</keyword>